<dbReference type="InterPro" id="IPR024692">
    <property type="entry name" value="PTS_EI"/>
</dbReference>
<evidence type="ECO:0000256" key="20">
    <source>
        <dbReference type="PIRSR" id="PIRSR000732-3"/>
    </source>
</evidence>
<feature type="domain" description="PEP-utilising enzyme mobile" evidence="22">
    <location>
        <begin position="151"/>
        <end position="221"/>
    </location>
</feature>
<feature type="coiled-coil region" evidence="21">
    <location>
        <begin position="33"/>
        <end position="67"/>
    </location>
</feature>
<evidence type="ECO:0000256" key="2">
    <source>
        <dbReference type="ARBA" id="ARBA00001946"/>
    </source>
</evidence>
<dbReference type="EMBL" id="DVHF01000007">
    <property type="protein sequence ID" value="HIR56159.1"/>
    <property type="molecule type" value="Genomic_DNA"/>
</dbReference>
<dbReference type="PIRSF" id="PIRSF000732">
    <property type="entry name" value="PTS_enzyme_I"/>
    <property type="match status" value="1"/>
</dbReference>
<dbReference type="InterPro" id="IPR036637">
    <property type="entry name" value="Phosphohistidine_dom_sf"/>
</dbReference>
<evidence type="ECO:0000256" key="21">
    <source>
        <dbReference type="SAM" id="Coils"/>
    </source>
</evidence>
<keyword evidence="14 17" id="KW-0418">Kinase</keyword>
<evidence type="ECO:0000256" key="7">
    <source>
        <dbReference type="ARBA" id="ARBA00016544"/>
    </source>
</evidence>
<dbReference type="GO" id="GO:0046872">
    <property type="term" value="F:metal ion binding"/>
    <property type="evidence" value="ECO:0007669"/>
    <property type="project" value="UniProtKB-KW"/>
</dbReference>
<evidence type="ECO:0000256" key="1">
    <source>
        <dbReference type="ARBA" id="ARBA00000683"/>
    </source>
</evidence>
<dbReference type="InterPro" id="IPR000121">
    <property type="entry name" value="PEP_util_C"/>
</dbReference>
<evidence type="ECO:0000256" key="14">
    <source>
        <dbReference type="ARBA" id="ARBA00022777"/>
    </source>
</evidence>
<dbReference type="InterPro" id="IPR006318">
    <property type="entry name" value="PTS_EI-like"/>
</dbReference>
<dbReference type="Gene3D" id="3.50.30.10">
    <property type="entry name" value="Phosphohistidine domain"/>
    <property type="match status" value="1"/>
</dbReference>
<evidence type="ECO:0000313" key="26">
    <source>
        <dbReference type="Proteomes" id="UP000886785"/>
    </source>
</evidence>
<dbReference type="Pfam" id="PF00391">
    <property type="entry name" value="PEP-utilizers"/>
    <property type="match status" value="1"/>
</dbReference>
<dbReference type="InterPro" id="IPR023151">
    <property type="entry name" value="PEP_util_CS"/>
</dbReference>
<evidence type="ECO:0000256" key="12">
    <source>
        <dbReference type="ARBA" id="ARBA00022683"/>
    </source>
</evidence>
<dbReference type="Pfam" id="PF05524">
    <property type="entry name" value="PEP-utilisers_N"/>
    <property type="match status" value="1"/>
</dbReference>
<keyword evidence="12 17" id="KW-0598">Phosphotransferase system</keyword>
<keyword evidence="10 17" id="KW-0762">Sugar transport</keyword>
<dbReference type="InterPro" id="IPR040442">
    <property type="entry name" value="Pyrv_kinase-like_dom_sf"/>
</dbReference>
<feature type="active site" description="Tele-phosphohistidine intermediate" evidence="18">
    <location>
        <position position="185"/>
    </location>
</feature>
<evidence type="ECO:0000256" key="9">
    <source>
        <dbReference type="ARBA" id="ARBA00022490"/>
    </source>
</evidence>
<dbReference type="Proteomes" id="UP000886785">
    <property type="component" value="Unassembled WGS sequence"/>
</dbReference>
<dbReference type="PANTHER" id="PTHR46244">
    <property type="entry name" value="PHOSPHOENOLPYRUVATE-PROTEIN PHOSPHOTRANSFERASE"/>
    <property type="match status" value="1"/>
</dbReference>
<dbReference type="InterPro" id="IPR015813">
    <property type="entry name" value="Pyrv/PenolPyrv_kinase-like_dom"/>
</dbReference>
<dbReference type="SUPFAM" id="SSF51621">
    <property type="entry name" value="Phosphoenolpyruvate/pyruvate domain"/>
    <property type="match status" value="1"/>
</dbReference>
<dbReference type="GO" id="GO:0005737">
    <property type="term" value="C:cytoplasm"/>
    <property type="evidence" value="ECO:0007669"/>
    <property type="project" value="UniProtKB-SubCell"/>
</dbReference>
<evidence type="ECO:0000256" key="11">
    <source>
        <dbReference type="ARBA" id="ARBA00022679"/>
    </source>
</evidence>
<keyword evidence="11 17" id="KW-0808">Transferase</keyword>
<keyword evidence="8 17" id="KW-0813">Transport</keyword>
<evidence type="ECO:0000313" key="25">
    <source>
        <dbReference type="EMBL" id="HIR56159.1"/>
    </source>
</evidence>
<evidence type="ECO:0000256" key="18">
    <source>
        <dbReference type="PIRSR" id="PIRSR000732-1"/>
    </source>
</evidence>
<evidence type="ECO:0000256" key="8">
    <source>
        <dbReference type="ARBA" id="ARBA00022448"/>
    </source>
</evidence>
<feature type="binding site" evidence="19">
    <location>
        <begin position="450"/>
        <end position="451"/>
    </location>
    <ligand>
        <name>phosphoenolpyruvate</name>
        <dbReference type="ChEBI" id="CHEBI:58702"/>
    </ligand>
</feature>
<comment type="caution">
    <text evidence="25">The sequence shown here is derived from an EMBL/GenBank/DDBJ whole genome shotgun (WGS) entry which is preliminary data.</text>
</comment>
<dbReference type="PANTHER" id="PTHR46244:SF3">
    <property type="entry name" value="PHOSPHOENOLPYRUVATE-PROTEIN PHOSPHOTRANSFERASE"/>
    <property type="match status" value="1"/>
</dbReference>
<dbReference type="InterPro" id="IPR050499">
    <property type="entry name" value="PEP-utilizing_PTS_enzyme"/>
</dbReference>
<evidence type="ECO:0000256" key="10">
    <source>
        <dbReference type="ARBA" id="ARBA00022597"/>
    </source>
</evidence>
<dbReference type="PRINTS" id="PR01736">
    <property type="entry name" value="PHPHTRNFRASE"/>
</dbReference>
<evidence type="ECO:0000256" key="15">
    <source>
        <dbReference type="ARBA" id="ARBA00022842"/>
    </source>
</evidence>
<evidence type="ECO:0000259" key="22">
    <source>
        <dbReference type="Pfam" id="PF00391"/>
    </source>
</evidence>
<sequence length="537" mass="59491">MLILHGHAVCSGAAVGRLRFYRHGRVSAQLRHVEDAGQEIERLRHALSRAEQELEDLAENAGEQEAAEIMELHRMMLADKDFRAAMEGRIREKGIAAENAVLEASAEFEALFSTMDDEYMRARSADVRDVSARLVRILTGAVAGGLDTSVPVIVAADDLAPSETVQMDKSRILAFVTMFGSPNSHTAILSGILGVPAIVQLGTDLLPEFDGKLAAVDGDSGTLYIDPDEETVAMIRQKQEDSQRIRQELESFRTKESRTGSGISVRVCANISTPEDLRAAVENGAEGIGLFRSEFLYMESGQRPDEDRQAMIYRRVLKEMGGRRTVVRTIDLGADKGAEWLKLPHEENPALGCRGIRLCFSRPELLHEQLRALYRASPSGDLAILFPMVTSCGEVKRLREMARQVREELRMEEIPFREDVPLGVMIETPAAALISRDLAREADFFSIGTNDLIQYTLAADRQNPHVEQYWDPYHPAVRELIRITAQAAREAGISAAVCGELAADPKLTEYFISLGIHELSVSPPQILPLRRHICSLP</sequence>
<keyword evidence="13 17" id="KW-0479">Metal-binding</keyword>
<feature type="binding site" evidence="20">
    <location>
        <position position="451"/>
    </location>
    <ligand>
        <name>Mg(2+)</name>
        <dbReference type="ChEBI" id="CHEBI:18420"/>
    </ligand>
</feature>
<dbReference type="Gene3D" id="1.10.274.10">
    <property type="entry name" value="PtsI, HPr-binding domain"/>
    <property type="match status" value="1"/>
</dbReference>
<comment type="similarity">
    <text evidence="5 17">Belongs to the PEP-utilizing enzyme family.</text>
</comment>
<reference evidence="25" key="2">
    <citation type="journal article" date="2021" name="PeerJ">
        <title>Extensive microbial diversity within the chicken gut microbiome revealed by metagenomics and culture.</title>
        <authorList>
            <person name="Gilroy R."/>
            <person name="Ravi A."/>
            <person name="Getino M."/>
            <person name="Pursley I."/>
            <person name="Horton D.L."/>
            <person name="Alikhan N.F."/>
            <person name="Baker D."/>
            <person name="Gharbi K."/>
            <person name="Hall N."/>
            <person name="Watson M."/>
            <person name="Adriaenssens E.M."/>
            <person name="Foster-Nyarko E."/>
            <person name="Jarju S."/>
            <person name="Secka A."/>
            <person name="Antonio M."/>
            <person name="Oren A."/>
            <person name="Chaudhuri R.R."/>
            <person name="La Ragione R."/>
            <person name="Hildebrand F."/>
            <person name="Pallen M.J."/>
        </authorList>
    </citation>
    <scope>NUCLEOTIDE SEQUENCE</scope>
    <source>
        <strain evidence="25">ChiSjej1B19-7085</strain>
    </source>
</reference>
<comment type="cofactor">
    <cofactor evidence="2 17 20">
        <name>Mg(2+)</name>
        <dbReference type="ChEBI" id="CHEBI:18420"/>
    </cofactor>
</comment>
<dbReference type="InterPro" id="IPR008279">
    <property type="entry name" value="PEP-util_enz_mobile_dom"/>
</dbReference>
<evidence type="ECO:0000256" key="6">
    <source>
        <dbReference type="ARBA" id="ARBA00012232"/>
    </source>
</evidence>
<dbReference type="SUPFAM" id="SSF52009">
    <property type="entry name" value="Phosphohistidine domain"/>
    <property type="match status" value="1"/>
</dbReference>
<feature type="domain" description="PEP-utilising enzyme C-terminal" evidence="23">
    <location>
        <begin position="247"/>
        <end position="533"/>
    </location>
</feature>
<dbReference type="GO" id="GO:0008965">
    <property type="term" value="F:phosphoenolpyruvate-protein phosphotransferase activity"/>
    <property type="evidence" value="ECO:0007669"/>
    <property type="project" value="UniProtKB-EC"/>
</dbReference>
<name>A0A9D1DNK0_9FIRM</name>
<evidence type="ECO:0000259" key="23">
    <source>
        <dbReference type="Pfam" id="PF02896"/>
    </source>
</evidence>
<feature type="active site" description="Proton donor" evidence="18">
    <location>
        <position position="498"/>
    </location>
</feature>
<comment type="catalytic activity">
    <reaction evidence="1 17">
        <text>L-histidyl-[protein] + phosphoenolpyruvate = N(pros)-phospho-L-histidyl-[protein] + pyruvate</text>
        <dbReference type="Rhea" id="RHEA:23880"/>
        <dbReference type="Rhea" id="RHEA-COMP:9745"/>
        <dbReference type="Rhea" id="RHEA-COMP:9746"/>
        <dbReference type="ChEBI" id="CHEBI:15361"/>
        <dbReference type="ChEBI" id="CHEBI:29979"/>
        <dbReference type="ChEBI" id="CHEBI:58702"/>
        <dbReference type="ChEBI" id="CHEBI:64837"/>
        <dbReference type="EC" id="2.7.3.9"/>
    </reaction>
</comment>
<evidence type="ECO:0000256" key="4">
    <source>
        <dbReference type="ARBA" id="ARBA00004496"/>
    </source>
</evidence>
<evidence type="ECO:0000259" key="24">
    <source>
        <dbReference type="Pfam" id="PF05524"/>
    </source>
</evidence>
<dbReference type="NCBIfam" id="TIGR01417">
    <property type="entry name" value="PTS_I_fam"/>
    <property type="match status" value="1"/>
</dbReference>
<evidence type="ECO:0000256" key="13">
    <source>
        <dbReference type="ARBA" id="ARBA00022723"/>
    </source>
</evidence>
<dbReference type="EC" id="2.7.3.9" evidence="6 17"/>
<evidence type="ECO:0000256" key="3">
    <source>
        <dbReference type="ARBA" id="ARBA00002728"/>
    </source>
</evidence>
<keyword evidence="15 17" id="KW-0460">Magnesium</keyword>
<evidence type="ECO:0000256" key="16">
    <source>
        <dbReference type="ARBA" id="ARBA00033235"/>
    </source>
</evidence>
<evidence type="ECO:0000256" key="5">
    <source>
        <dbReference type="ARBA" id="ARBA00007837"/>
    </source>
</evidence>
<dbReference type="InterPro" id="IPR008731">
    <property type="entry name" value="PTS_EIN"/>
</dbReference>
<reference evidence="25" key="1">
    <citation type="submission" date="2020-10" db="EMBL/GenBank/DDBJ databases">
        <authorList>
            <person name="Gilroy R."/>
        </authorList>
    </citation>
    <scope>NUCLEOTIDE SEQUENCE</scope>
    <source>
        <strain evidence="25">ChiSjej1B19-7085</strain>
    </source>
</reference>
<keyword evidence="9 17" id="KW-0963">Cytoplasm</keyword>
<dbReference type="AlphaFoldDB" id="A0A9D1DNK0"/>
<dbReference type="SUPFAM" id="SSF47831">
    <property type="entry name" value="Enzyme I of the PEP:sugar phosphotransferase system HPr-binding (sub)domain"/>
    <property type="match status" value="1"/>
</dbReference>
<dbReference type="GO" id="GO:0016301">
    <property type="term" value="F:kinase activity"/>
    <property type="evidence" value="ECO:0007669"/>
    <property type="project" value="UniProtKB-KW"/>
</dbReference>
<protein>
    <recommendedName>
        <fullName evidence="7 17">Phosphoenolpyruvate-protein phosphotransferase</fullName>
        <ecNumber evidence="6 17">2.7.3.9</ecNumber>
    </recommendedName>
    <alternativeName>
        <fullName evidence="16 17">Phosphotransferase system, enzyme I</fullName>
    </alternativeName>
</protein>
<dbReference type="Gene3D" id="3.20.20.60">
    <property type="entry name" value="Phosphoenolpyruvate-binding domains"/>
    <property type="match status" value="1"/>
</dbReference>
<feature type="binding site" evidence="19">
    <location>
        <position position="328"/>
    </location>
    <ligand>
        <name>phosphoenolpyruvate</name>
        <dbReference type="ChEBI" id="CHEBI:58702"/>
    </ligand>
</feature>
<feature type="domain" description="Phosphotransferase system enzyme I N-terminal" evidence="24">
    <location>
        <begin position="5"/>
        <end position="123"/>
    </location>
</feature>
<dbReference type="PROSITE" id="PS00742">
    <property type="entry name" value="PEP_ENZYMES_2"/>
    <property type="match status" value="1"/>
</dbReference>
<evidence type="ECO:0000256" key="19">
    <source>
        <dbReference type="PIRSR" id="PIRSR000732-2"/>
    </source>
</evidence>
<feature type="binding site" evidence="20">
    <location>
        <position position="427"/>
    </location>
    <ligand>
        <name>Mg(2+)</name>
        <dbReference type="ChEBI" id="CHEBI:18420"/>
    </ligand>
</feature>
<gene>
    <name evidence="25" type="primary">ptsP</name>
    <name evidence="25" type="ORF">IAA54_00665</name>
</gene>
<proteinExistence type="inferred from homology"/>
<feature type="binding site" evidence="19">
    <location>
        <position position="292"/>
    </location>
    <ligand>
        <name>phosphoenolpyruvate</name>
        <dbReference type="ChEBI" id="CHEBI:58702"/>
    </ligand>
</feature>
<evidence type="ECO:0000256" key="17">
    <source>
        <dbReference type="PIRNR" id="PIRNR000732"/>
    </source>
</evidence>
<feature type="binding site" evidence="19">
    <location>
        <position position="461"/>
    </location>
    <ligand>
        <name>phosphoenolpyruvate</name>
        <dbReference type="ChEBI" id="CHEBI:58702"/>
    </ligand>
</feature>
<dbReference type="Pfam" id="PF02896">
    <property type="entry name" value="PEP-utilizers_C"/>
    <property type="match status" value="1"/>
</dbReference>
<accession>A0A9D1DNK0</accession>
<dbReference type="InterPro" id="IPR036618">
    <property type="entry name" value="PtsI_HPr-bd_sf"/>
</dbReference>
<comment type="function">
    <text evidence="3 17">General (non sugar-specific) component of the phosphoenolpyruvate-dependent sugar phosphotransferase system (sugar PTS). This major carbohydrate active-transport system catalyzes the phosphorylation of incoming sugar substrates concomitantly with their translocation across the cell membrane. Enzyme I transfers the phosphoryl group from phosphoenolpyruvate (PEP) to the phosphoryl carrier protein (HPr).</text>
</comment>
<dbReference type="GO" id="GO:0009401">
    <property type="term" value="P:phosphoenolpyruvate-dependent sugar phosphotransferase system"/>
    <property type="evidence" value="ECO:0007669"/>
    <property type="project" value="UniProtKB-KW"/>
</dbReference>
<keyword evidence="21" id="KW-0175">Coiled coil</keyword>
<organism evidence="25 26">
    <name type="scientific">Candidatus Gallacutalibacter pullicola</name>
    <dbReference type="NCBI Taxonomy" id="2840830"/>
    <lineage>
        <taxon>Bacteria</taxon>
        <taxon>Bacillati</taxon>
        <taxon>Bacillota</taxon>
        <taxon>Clostridia</taxon>
        <taxon>Eubacteriales</taxon>
        <taxon>Candidatus Gallacutalibacter</taxon>
    </lineage>
</organism>
<comment type="subcellular location">
    <subcellularLocation>
        <location evidence="4 17">Cytoplasm</location>
    </subcellularLocation>
</comment>